<comment type="similarity">
    <text evidence="1">Belongs to the UPF0381 family.</text>
</comment>
<dbReference type="NCBIfam" id="TIGR00743">
    <property type="entry name" value="DUF406 family protein"/>
    <property type="match status" value="1"/>
</dbReference>
<reference evidence="3" key="2">
    <citation type="submission" date="2003-04" db="EMBL/GenBank/DDBJ databases">
        <authorList>
            <person name="Song Y."/>
            <person name="Tong Z."/>
            <person name="Wang L."/>
            <person name="Han Y."/>
            <person name="Zhang J."/>
            <person name="Pei D."/>
            <person name="Wang J."/>
            <person name="Zhou D."/>
            <person name="Han Y."/>
            <person name="Pang X."/>
            <person name="Zhai J."/>
            <person name="Chen F."/>
            <person name="Qin H."/>
            <person name="Wang J."/>
            <person name="Li S."/>
            <person name="Guo Z."/>
            <person name="Ye C."/>
            <person name="Du Z."/>
            <person name="Lin W."/>
            <person name="Wang J."/>
            <person name="Yu J."/>
            <person name="Yang H."/>
            <person name="Wang J."/>
            <person name="Huang P."/>
            <person name="Yang R."/>
        </authorList>
    </citation>
    <scope>NUCLEOTIDE SEQUENCE</scope>
    <source>
        <strain evidence="3">91001</strain>
    </source>
</reference>
<evidence type="ECO:0000313" key="3">
    <source>
        <dbReference type="EMBL" id="AAS62624.1"/>
    </source>
</evidence>
<dbReference type="Proteomes" id="UP000002490">
    <property type="component" value="Chromosome"/>
</dbReference>
<evidence type="ECO:0000256" key="1">
    <source>
        <dbReference type="ARBA" id="ARBA00006201"/>
    </source>
</evidence>
<accession>Q74SY4</accession>
<dbReference type="KEGG" id="ypk:y1578"/>
<dbReference type="InterPro" id="IPR005272">
    <property type="entry name" value="DUF406"/>
</dbReference>
<reference evidence="3" key="4">
    <citation type="submission" date="2016-05" db="EMBL/GenBank/DDBJ databases">
        <title>Reannotation of Yersinia pestis strain 91001 based on omics data.</title>
        <authorList>
            <person name="Yiqing M."/>
        </authorList>
    </citation>
    <scope>NUCLEOTIDE SEQUENCE</scope>
    <source>
        <strain evidence="3">91001</strain>
    </source>
</reference>
<evidence type="ECO:0000313" key="4">
    <source>
        <dbReference type="Proteomes" id="UP000001019"/>
    </source>
</evidence>
<protein>
    <recommendedName>
        <fullName evidence="6">DUF406 family protein</fullName>
    </recommendedName>
</protein>
<dbReference type="EnsemblBacteria" id="AAS62624">
    <property type="protein sequence ID" value="AAS62624"/>
    <property type="gene ID" value="YP_2419"/>
</dbReference>
<evidence type="ECO:0000313" key="5">
    <source>
        <dbReference type="Proteomes" id="UP000002490"/>
    </source>
</evidence>
<dbReference type="Gene3D" id="3.30.70.860">
    <property type="match status" value="1"/>
</dbReference>
<dbReference type="Proteomes" id="UP000001019">
    <property type="component" value="Chromosome"/>
</dbReference>
<name>Q8D0U9_YERPE</name>
<dbReference type="PANTHER" id="PTHR38769:SF1">
    <property type="entry name" value="UPF0381 PROTEIN YFCZ-RELATED"/>
    <property type="match status" value="1"/>
</dbReference>
<gene>
    <name evidence="2" type="ordered locus">y1578</name>
    <name evidence="3" type="ordered locus">YP_2419</name>
</gene>
<evidence type="ECO:0000313" key="2">
    <source>
        <dbReference type="EMBL" id="AAM85147.1"/>
    </source>
</evidence>
<proteinExistence type="inferred from homology"/>
<dbReference type="KEGG" id="ypm:YP_2419"/>
<reference evidence="2 5" key="1">
    <citation type="journal article" date="2002" name="J. Bacteriol.">
        <title>Genome sequence of Yersinia pestis KIM.</title>
        <authorList>
            <person name="Deng W."/>
            <person name="Burland V."/>
            <person name="Plunkett G.III."/>
            <person name="Boutin A."/>
            <person name="Mayhew G.F."/>
            <person name="Liss P."/>
            <person name="Perna N.T."/>
            <person name="Rose D.J."/>
            <person name="Mau B."/>
            <person name="Zhou S."/>
            <person name="Schwartz D.C."/>
            <person name="Fetherston J.D."/>
            <person name="Lindler L.E."/>
            <person name="Brubaker R.R."/>
            <person name="Plana G.V."/>
            <person name="Straley S.C."/>
            <person name="McDonough K.A."/>
            <person name="Nilles M.L."/>
            <person name="Matson J.S."/>
            <person name="Blattner F.R."/>
            <person name="Perry R.D."/>
        </authorList>
    </citation>
    <scope>NUCLEOTIDE SEQUENCE [LARGE SCALE GENOMIC DNA]</scope>
    <source>
        <strain evidence="2">KIM</strain>
        <strain evidence="5">KIM10+ / Biovar Mediaevalis</strain>
    </source>
</reference>
<dbReference type="PANTHER" id="PTHR38769">
    <property type="entry name" value="UPF0381 PROTEIN YFCZ-RELATED"/>
    <property type="match status" value="1"/>
</dbReference>
<dbReference type="HOGENOM" id="CLU_162758_0_0_6"/>
<dbReference type="EMBL" id="AE017042">
    <property type="protein sequence ID" value="AAS62624.1"/>
    <property type="molecule type" value="Genomic_DNA"/>
</dbReference>
<dbReference type="AlphaFoldDB" id="Q8D0U9"/>
<evidence type="ECO:0008006" key="6">
    <source>
        <dbReference type="Google" id="ProtNLM"/>
    </source>
</evidence>
<reference evidence="4" key="3">
    <citation type="journal article" date="2004" name="DNA Res.">
        <title>Complete genome sequence of Yersinia pestis strain 91001, an isolate avirulent to humans.</title>
        <authorList>
            <person name="Song Y."/>
            <person name="Tong Z."/>
            <person name="Wang J."/>
            <person name="Wang L."/>
            <person name="Guo Z."/>
            <person name="Han Y."/>
            <person name="Zhang J."/>
            <person name="Pei D."/>
            <person name="Zhou D."/>
            <person name="Qin H."/>
            <person name="Pang X."/>
            <person name="Han Y."/>
            <person name="Zhai J."/>
            <person name="Li M."/>
            <person name="Cui B."/>
            <person name="Qi Z."/>
            <person name="Jin L."/>
            <person name="Dai R."/>
            <person name="Chen F."/>
            <person name="Li S."/>
            <person name="Ye C."/>
            <person name="Du Z."/>
            <person name="Lin W."/>
            <person name="Wang J."/>
            <person name="Yu J."/>
            <person name="Yang H."/>
            <person name="Wang J."/>
            <person name="Huang P."/>
            <person name="Yang R."/>
        </authorList>
    </citation>
    <scope>NUCLEOTIDE SEQUENCE [LARGE SCALE GENOMIC DNA]</scope>
    <source>
        <strain evidence="4">91001 / Biovar Mediaevalis</strain>
    </source>
</reference>
<dbReference type="Pfam" id="PF04175">
    <property type="entry name" value="DUF406"/>
    <property type="match status" value="1"/>
</dbReference>
<organism evidence="2 5">
    <name type="scientific">Yersinia pestis</name>
    <dbReference type="NCBI Taxonomy" id="632"/>
    <lineage>
        <taxon>Bacteria</taxon>
        <taxon>Pseudomonadati</taxon>
        <taxon>Pseudomonadota</taxon>
        <taxon>Gammaproteobacteria</taxon>
        <taxon>Enterobacterales</taxon>
        <taxon>Yersiniaceae</taxon>
        <taxon>Yersinia</taxon>
    </lineage>
</organism>
<dbReference type="InterPro" id="IPR035571">
    <property type="entry name" value="UPF0234-like_C"/>
</dbReference>
<dbReference type="EMBL" id="AE009952">
    <property type="protein sequence ID" value="AAM85147.1"/>
    <property type="molecule type" value="Genomic_DNA"/>
</dbReference>
<dbReference type="DNASU" id="1146525"/>
<accession>Q8D0U9</accession>
<sequence length="100" mass="10961">MTMSDAINRCSAEETAACCCVDVGTVMDNTDRTASYSCVFASRHEAEAMLKTLTDKARAVESDPCLIEHKLEDVEGGVRLTIDFTFACQAETMIFQLGLR</sequence>